<dbReference type="STRING" id="945553.A0A0D2NIG8"/>
<feature type="region of interest" description="Disordered" evidence="2">
    <location>
        <begin position="678"/>
        <end position="720"/>
    </location>
</feature>
<dbReference type="OrthoDB" id="432685at2759"/>
<dbReference type="OMA" id="YYDRTAW"/>
<proteinExistence type="predicted"/>
<organism evidence="3 4">
    <name type="scientific">Hypholoma sublateritium (strain FD-334 SS-4)</name>
    <dbReference type="NCBI Taxonomy" id="945553"/>
    <lineage>
        <taxon>Eukaryota</taxon>
        <taxon>Fungi</taxon>
        <taxon>Dikarya</taxon>
        <taxon>Basidiomycota</taxon>
        <taxon>Agaricomycotina</taxon>
        <taxon>Agaricomycetes</taxon>
        <taxon>Agaricomycetidae</taxon>
        <taxon>Agaricales</taxon>
        <taxon>Agaricineae</taxon>
        <taxon>Strophariaceae</taxon>
        <taxon>Hypholoma</taxon>
    </lineage>
</organism>
<evidence type="ECO:0000313" key="3">
    <source>
        <dbReference type="EMBL" id="KJA16416.1"/>
    </source>
</evidence>
<dbReference type="EMBL" id="KN817621">
    <property type="protein sequence ID" value="KJA16416.1"/>
    <property type="molecule type" value="Genomic_DNA"/>
</dbReference>
<keyword evidence="4" id="KW-1185">Reference proteome</keyword>
<reference evidence="4" key="1">
    <citation type="submission" date="2014-04" db="EMBL/GenBank/DDBJ databases">
        <title>Evolutionary Origins and Diversification of the Mycorrhizal Mutualists.</title>
        <authorList>
            <consortium name="DOE Joint Genome Institute"/>
            <consortium name="Mycorrhizal Genomics Consortium"/>
            <person name="Kohler A."/>
            <person name="Kuo A."/>
            <person name="Nagy L.G."/>
            <person name="Floudas D."/>
            <person name="Copeland A."/>
            <person name="Barry K.W."/>
            <person name="Cichocki N."/>
            <person name="Veneault-Fourrey C."/>
            <person name="LaButti K."/>
            <person name="Lindquist E.A."/>
            <person name="Lipzen A."/>
            <person name="Lundell T."/>
            <person name="Morin E."/>
            <person name="Murat C."/>
            <person name="Riley R."/>
            <person name="Ohm R."/>
            <person name="Sun H."/>
            <person name="Tunlid A."/>
            <person name="Henrissat B."/>
            <person name="Grigoriev I.V."/>
            <person name="Hibbett D.S."/>
            <person name="Martin F."/>
        </authorList>
    </citation>
    <scope>NUCLEOTIDE SEQUENCE [LARGE SCALE GENOMIC DNA]</scope>
    <source>
        <strain evidence="4">FD-334 SS-4</strain>
    </source>
</reference>
<keyword evidence="1" id="KW-0175">Coiled coil</keyword>
<feature type="compositionally biased region" description="Basic and acidic residues" evidence="2">
    <location>
        <begin position="106"/>
        <end position="121"/>
    </location>
</feature>
<feature type="region of interest" description="Disordered" evidence="2">
    <location>
        <begin position="98"/>
        <end position="267"/>
    </location>
</feature>
<dbReference type="AlphaFoldDB" id="A0A0D2NIG8"/>
<dbReference type="Proteomes" id="UP000054270">
    <property type="component" value="Unassembled WGS sequence"/>
</dbReference>
<feature type="compositionally biased region" description="Polar residues" evidence="2">
    <location>
        <begin position="166"/>
        <end position="176"/>
    </location>
</feature>
<feature type="coiled-coil region" evidence="1">
    <location>
        <begin position="325"/>
        <end position="426"/>
    </location>
</feature>
<gene>
    <name evidence="3" type="ORF">HYPSUDRAFT_71352</name>
</gene>
<evidence type="ECO:0000313" key="4">
    <source>
        <dbReference type="Proteomes" id="UP000054270"/>
    </source>
</evidence>
<sequence>MTTTETYGRNRQSLIDIEATLLNIFEKRSDHKLNDDGEPVVPASALVEILDAFSDAYNGIPLLGESEVVSLHKLLETNPGLEITPGLVVGLVAQIAASLPSPPRSPSKDSGNELSDEDQHRNSHTRSISNDSTGSTLYTSQSRPPSRGPTTPGIKSPLDSERRQRSTPLHTANAPSSWPHKRPAPAGRRKSDAGNRSDSESGGPPVSFRNASNRDRVPSNPTSPSNVYGEPPSPNSFRRPSSRPHSRTRSTPNTAFNVPFDASYASPEDTVKRPLSRYGMFDDSFDNAVSSLPMPRGSGFDSDEEDMDTGLGLVMDRSKTNSTVSMEETERLEALQRANEDLSRKCIESEMALQNKMDEHEVELSEIHARLDELKNELSASNREEKELRAKDSRSMAQIAALEAEVAKVQKSLDSAKATYNSLQKQYQEQCAFSEKYRDDLRKRDETIRSLREAVSLHEIETGKWAKEHESYEDRIAQLEMELSSAMEAFTQLDEQKQENLLLKETIDRMRFDMDEMRHAMVPGAGGNSGHSSVANTMSKSLGAELMGQMNWEMNSHPEVDTDDQVSEGPTIIEEEDTEVDEDEDVIQTIITKRKRKVASRANAMEPTRHTFEELKEYSDSATQYDPTLFAVNHGMQTEPERKVVTATFSIQTDPIPEPKALPAPPPRITLEMEIQTDDVDAEPSRSPSPGHDESLASSSSTIVPPTPKGRVKPLEHLDEPPAYNQVTAADAEAREWRAAADTLKKWHRGLEVPFTPVPGGVSEEALEEWKSLKAELGIDCGVIDKLLAASVVRADGSSGSGVAPGGPEVPKVRRGGRFYNIYNTYVYGDKGGAAAASPVAGLAGQAMLFVGASALVLLAAAPYMAPQYAVPGGATYYDRAAWNSFNSIHAGGEMFAPDGTAAVWSFIGRVGGGAARIARGWPT</sequence>
<feature type="compositionally biased region" description="Polar residues" evidence="2">
    <location>
        <begin position="125"/>
        <end position="144"/>
    </location>
</feature>
<name>A0A0D2NIG8_HYPSF</name>
<evidence type="ECO:0000256" key="1">
    <source>
        <dbReference type="SAM" id="Coils"/>
    </source>
</evidence>
<evidence type="ECO:0000256" key="2">
    <source>
        <dbReference type="SAM" id="MobiDB-lite"/>
    </source>
</evidence>
<accession>A0A0D2NIG8</accession>
<protein>
    <submittedName>
        <fullName evidence="3">Uncharacterized protein</fullName>
    </submittedName>
</protein>
<feature type="compositionally biased region" description="Basic and acidic residues" evidence="2">
    <location>
        <begin position="189"/>
        <end position="199"/>
    </location>
</feature>
<feature type="coiled-coil region" evidence="1">
    <location>
        <begin position="469"/>
        <end position="496"/>
    </location>
</feature>